<dbReference type="EMBL" id="BNJF01000003">
    <property type="protein sequence ID" value="GHO47573.1"/>
    <property type="molecule type" value="Genomic_DNA"/>
</dbReference>
<accession>A0A8J3I5S0</accession>
<feature type="chain" id="PRO_5035234696" evidence="1">
    <location>
        <begin position="22"/>
        <end position="75"/>
    </location>
</feature>
<protein>
    <submittedName>
        <fullName evidence="2">Uncharacterized protein</fullName>
    </submittedName>
</protein>
<feature type="signal peptide" evidence="1">
    <location>
        <begin position="1"/>
        <end position="21"/>
    </location>
</feature>
<proteinExistence type="predicted"/>
<dbReference type="AlphaFoldDB" id="A0A8J3I5S0"/>
<reference evidence="2" key="1">
    <citation type="submission" date="2020-10" db="EMBL/GenBank/DDBJ databases">
        <title>Taxonomic study of unclassified bacteria belonging to the class Ktedonobacteria.</title>
        <authorList>
            <person name="Yabe S."/>
            <person name="Wang C.M."/>
            <person name="Zheng Y."/>
            <person name="Sakai Y."/>
            <person name="Cavaletti L."/>
            <person name="Monciardini P."/>
            <person name="Donadio S."/>
        </authorList>
    </citation>
    <scope>NUCLEOTIDE SEQUENCE</scope>
    <source>
        <strain evidence="2">SOSP1-1</strain>
    </source>
</reference>
<organism evidence="2 3">
    <name type="scientific">Ktedonospora formicarum</name>
    <dbReference type="NCBI Taxonomy" id="2778364"/>
    <lineage>
        <taxon>Bacteria</taxon>
        <taxon>Bacillati</taxon>
        <taxon>Chloroflexota</taxon>
        <taxon>Ktedonobacteria</taxon>
        <taxon>Ktedonobacterales</taxon>
        <taxon>Ktedonobacteraceae</taxon>
        <taxon>Ktedonospora</taxon>
    </lineage>
</organism>
<comment type="caution">
    <text evidence="2">The sequence shown here is derived from an EMBL/GenBank/DDBJ whole genome shotgun (WGS) entry which is preliminary data.</text>
</comment>
<dbReference type="Proteomes" id="UP000612362">
    <property type="component" value="Unassembled WGS sequence"/>
</dbReference>
<evidence type="ECO:0000313" key="3">
    <source>
        <dbReference type="Proteomes" id="UP000612362"/>
    </source>
</evidence>
<keyword evidence="3" id="KW-1185">Reference proteome</keyword>
<keyword evidence="1" id="KW-0732">Signal</keyword>
<sequence length="75" mass="8208">MANPATTLFFAALRISVMVNAAFGADPLTDFKQYGSCLDTESAVWYNDVPDKCCGQVREGGEILQMIRLDHGCFS</sequence>
<evidence type="ECO:0000256" key="1">
    <source>
        <dbReference type="SAM" id="SignalP"/>
    </source>
</evidence>
<gene>
    <name evidence="2" type="ORF">KSX_57360</name>
</gene>
<name>A0A8J3I5S0_9CHLR</name>
<evidence type="ECO:0000313" key="2">
    <source>
        <dbReference type="EMBL" id="GHO47573.1"/>
    </source>
</evidence>